<reference evidence="1" key="2">
    <citation type="submission" date="2021-10" db="EMBL/GenBank/DDBJ databases">
        <title>Phylogenomics reveals ancestral predisposition of the termite-cultivated fungus Termitomyces towards a domesticated lifestyle.</title>
        <authorList>
            <person name="Auxier B."/>
            <person name="Grum-Grzhimaylo A."/>
            <person name="Cardenas M.E."/>
            <person name="Lodge J.D."/>
            <person name="Laessoe T."/>
            <person name="Pedersen O."/>
            <person name="Smith M.E."/>
            <person name="Kuyper T.W."/>
            <person name="Franco-Molano E.A."/>
            <person name="Baroni T.J."/>
            <person name="Aanen D.K."/>
        </authorList>
    </citation>
    <scope>NUCLEOTIDE SEQUENCE</scope>
    <source>
        <strain evidence="1">AP01</strain>
        <tissue evidence="1">Mycelium</tissue>
    </source>
</reference>
<dbReference type="Proteomes" id="UP000775547">
    <property type="component" value="Unassembled WGS sequence"/>
</dbReference>
<name>A0A9P7G0Q1_9AGAR</name>
<sequence length="370" mass="42862">MVNDAISKTREPQAILINKERPKRRVLTLKDLGQAPPLRNQDTRRGRRVAHRILAFPMSEEALYAWAKFYNFAQDASSSLNLHVRIFDELSHHLPRTCRLGLLPHNGDRRDCQFGYFVASNETLEQLSLAKDLIMIQRVMDILQPPIWERPIPDWYVSCNPFLRYHPYDLALEIRLLLLPSLKRNWTIGRSTTSQDKPLAISTDVSESHQPIRVNKKPPKRRVLTLGDLGRTPPLRNQDKSLGRRVAHRVLVFPMSEEALDAWAEFYDIVQDEPSAMNRRIQVFQQLGYHLPRTCKLGLIPRSGDRDDCQYGYFVASNATPQDLELAKDLKVIQRVMDVLQAREPPIWERPLRDWCASFFSSHPAFVLTN</sequence>
<dbReference type="EMBL" id="JABCKV010000593">
    <property type="protein sequence ID" value="KAG5640639.1"/>
    <property type="molecule type" value="Genomic_DNA"/>
</dbReference>
<dbReference type="AlphaFoldDB" id="A0A9P7G0Q1"/>
<gene>
    <name evidence="1" type="ORF">DXG03_007702</name>
</gene>
<evidence type="ECO:0000313" key="2">
    <source>
        <dbReference type="Proteomes" id="UP000775547"/>
    </source>
</evidence>
<dbReference type="OrthoDB" id="3004391at2759"/>
<protein>
    <submittedName>
        <fullName evidence="1">Uncharacterized protein</fullName>
    </submittedName>
</protein>
<comment type="caution">
    <text evidence="1">The sequence shown here is derived from an EMBL/GenBank/DDBJ whole genome shotgun (WGS) entry which is preliminary data.</text>
</comment>
<proteinExistence type="predicted"/>
<keyword evidence="2" id="KW-1185">Reference proteome</keyword>
<evidence type="ECO:0000313" key="1">
    <source>
        <dbReference type="EMBL" id="KAG5640639.1"/>
    </source>
</evidence>
<reference evidence="1" key="1">
    <citation type="submission" date="2020-07" db="EMBL/GenBank/DDBJ databases">
        <authorList>
            <person name="Nieuwenhuis M."/>
            <person name="Van De Peppel L.J.J."/>
        </authorList>
    </citation>
    <scope>NUCLEOTIDE SEQUENCE</scope>
    <source>
        <strain evidence="1">AP01</strain>
        <tissue evidence="1">Mycelium</tissue>
    </source>
</reference>
<organism evidence="1 2">
    <name type="scientific">Asterophora parasitica</name>
    <dbReference type="NCBI Taxonomy" id="117018"/>
    <lineage>
        <taxon>Eukaryota</taxon>
        <taxon>Fungi</taxon>
        <taxon>Dikarya</taxon>
        <taxon>Basidiomycota</taxon>
        <taxon>Agaricomycotina</taxon>
        <taxon>Agaricomycetes</taxon>
        <taxon>Agaricomycetidae</taxon>
        <taxon>Agaricales</taxon>
        <taxon>Tricholomatineae</taxon>
        <taxon>Lyophyllaceae</taxon>
        <taxon>Asterophora</taxon>
    </lineage>
</organism>
<accession>A0A9P7G0Q1</accession>